<sequence length="218" mass="23644">MIRVVLVDDEALIRTGIRLVLETAGDIEIVGEGGDGHEAVELIHRHRPDVLLLDIRMPKLDGLTAVSEIAKLGSSTQVVMLTTFGEDEHVARALRAGAAGFLLKDTPPIELAQGVRAAAQGQAILSPQITRQVIDRYVGPEDNREHEAKQRLQVLTDREREVLVLLGCGASNAEIAQALFMGEGTVKTHVSRILAKLDCNNRVQAAILAHDARLVPPR</sequence>
<accession>A0ACC6Q7I3</accession>
<protein>
    <submittedName>
        <fullName evidence="1">Response regulator transcription factor</fullName>
    </submittedName>
</protein>
<dbReference type="Proteomes" id="UP001377168">
    <property type="component" value="Unassembled WGS sequence"/>
</dbReference>
<name>A0ACC6Q7I3_9ACTN</name>
<evidence type="ECO:0000313" key="2">
    <source>
        <dbReference type="Proteomes" id="UP001377168"/>
    </source>
</evidence>
<evidence type="ECO:0000313" key="1">
    <source>
        <dbReference type="EMBL" id="MEJ8639555.1"/>
    </source>
</evidence>
<organism evidence="1 2">
    <name type="scientific">Streptomyces achmelvichensis</name>
    <dbReference type="NCBI Taxonomy" id="3134111"/>
    <lineage>
        <taxon>Bacteria</taxon>
        <taxon>Bacillati</taxon>
        <taxon>Actinomycetota</taxon>
        <taxon>Actinomycetes</taxon>
        <taxon>Kitasatosporales</taxon>
        <taxon>Streptomycetaceae</taxon>
        <taxon>Streptomyces</taxon>
    </lineage>
</organism>
<proteinExistence type="predicted"/>
<gene>
    <name evidence="1" type="ORF">WKI67_40055</name>
</gene>
<keyword evidence="2" id="KW-1185">Reference proteome</keyword>
<comment type="caution">
    <text evidence="1">The sequence shown here is derived from an EMBL/GenBank/DDBJ whole genome shotgun (WGS) entry which is preliminary data.</text>
</comment>
<dbReference type="EMBL" id="JBBKAJ010000022">
    <property type="protein sequence ID" value="MEJ8639555.1"/>
    <property type="molecule type" value="Genomic_DNA"/>
</dbReference>
<reference evidence="1" key="1">
    <citation type="submission" date="2024-03" db="EMBL/GenBank/DDBJ databases">
        <title>Novel Streptomyces species of biotechnological and ecological value are a feature of Machair soil.</title>
        <authorList>
            <person name="Prole J.R."/>
            <person name="Goodfellow M."/>
            <person name="Allenby N."/>
            <person name="Ward A.C."/>
        </authorList>
    </citation>
    <scope>NUCLEOTIDE SEQUENCE</scope>
    <source>
        <strain evidence="1">MS2.AVA.5</strain>
    </source>
</reference>